<dbReference type="PANTHER" id="PTHR11409:SF37">
    <property type="entry name" value="ADENOSINE DEAMINASE DOMAIN-CONTAINING PROTEIN"/>
    <property type="match status" value="1"/>
</dbReference>
<evidence type="ECO:0000256" key="4">
    <source>
        <dbReference type="SAM" id="MobiDB-lite"/>
    </source>
</evidence>
<name>A0ABR3X1C5_9PEZI</name>
<evidence type="ECO:0000256" key="2">
    <source>
        <dbReference type="ARBA" id="ARBA00022723"/>
    </source>
</evidence>
<feature type="domain" description="Adenosine deaminase" evidence="5">
    <location>
        <begin position="275"/>
        <end position="582"/>
    </location>
</feature>
<comment type="caution">
    <text evidence="6">The sequence shown here is derived from an EMBL/GenBank/DDBJ whole genome shotgun (WGS) entry which is preliminary data.</text>
</comment>
<gene>
    <name evidence="6" type="ORF">VTK73DRAFT_3039</name>
</gene>
<reference evidence="6 7" key="1">
    <citation type="journal article" date="2024" name="Commun. Biol.">
        <title>Comparative genomic analysis of thermophilic fungi reveals convergent evolutionary adaptations and gene losses.</title>
        <authorList>
            <person name="Steindorff A.S."/>
            <person name="Aguilar-Pontes M.V."/>
            <person name="Robinson A.J."/>
            <person name="Andreopoulos B."/>
            <person name="LaButti K."/>
            <person name="Kuo A."/>
            <person name="Mondo S."/>
            <person name="Riley R."/>
            <person name="Otillar R."/>
            <person name="Haridas S."/>
            <person name="Lipzen A."/>
            <person name="Grimwood J."/>
            <person name="Schmutz J."/>
            <person name="Clum A."/>
            <person name="Reid I.D."/>
            <person name="Moisan M.C."/>
            <person name="Butler G."/>
            <person name="Nguyen T.T.M."/>
            <person name="Dewar K."/>
            <person name="Conant G."/>
            <person name="Drula E."/>
            <person name="Henrissat B."/>
            <person name="Hansel C."/>
            <person name="Singer S."/>
            <person name="Hutchinson M.I."/>
            <person name="de Vries R.P."/>
            <person name="Natvig D.O."/>
            <person name="Powell A.J."/>
            <person name="Tsang A."/>
            <person name="Grigoriev I.V."/>
        </authorList>
    </citation>
    <scope>NUCLEOTIDE SEQUENCE [LARGE SCALE GENOMIC DNA]</scope>
    <source>
        <strain evidence="6 7">ATCC 24622</strain>
    </source>
</reference>
<sequence length="611" mass="70414">MFGKLRRSSRISQANKNHNSAGKDEQYSPVTSVDMAVGAQSAMPRSLETVLDGNKGPSFAGLDDYLQQRDEVVSREAALAFDHVCRVNAPDIEVRANHVLLAVKRHDKETIYDAAPSRSGYGGQMHRRFMGDHFLYNAELIERTLLFRIAREMPKGGHLHIHFNANLAPEVLINIAKKMPRMFITSDIPLVGVGEDQNSPGYYQMFDRCKIQFSILTPEKEMPGNLFDPNYPSRGTMRFQDFLREFESHFRRGPEGSRADEWLRSKLVFHEEEAYNWLQTPEGAWEKFNARTQMMKGLFNYKSAYQEYTYHCLKEFRDDNIQYAEIRPNFMKTNQLWTDDGAQQIDNEGIMNIIITEYNRFQQDYPGSVFGLKIIYCTPRSFSKDAVRYSLKECLAFKKRWPEWIAGFDLVGEESKGFPLKQFIPELIEFKKNCEAENVDIPFLFHCGETLDMGSDTDGNLVDALLLGAKRIGHGFALPRHPYIMEQMKKHGVCVELCPISNEVLGLTPRIGGHALYSLLANNVHCSVSTDNGTIFRSRLSHDFYQVFVGRADMTLHGWRQLIEWSIEHACMEDPLRTKVKEEWAWRWTKFCEWVIQEYEHLVDDTGGASL</sequence>
<dbReference type="Gene3D" id="3.20.20.140">
    <property type="entry name" value="Metal-dependent hydrolases"/>
    <property type="match status" value="1"/>
</dbReference>
<dbReference type="Pfam" id="PF00962">
    <property type="entry name" value="A_deaminase"/>
    <property type="match status" value="1"/>
</dbReference>
<evidence type="ECO:0000313" key="7">
    <source>
        <dbReference type="Proteomes" id="UP001586593"/>
    </source>
</evidence>
<accession>A0ABR3X1C5</accession>
<evidence type="ECO:0000259" key="5">
    <source>
        <dbReference type="Pfam" id="PF00962"/>
    </source>
</evidence>
<feature type="region of interest" description="Disordered" evidence="4">
    <location>
        <begin position="1"/>
        <end position="29"/>
    </location>
</feature>
<proteinExistence type="predicted"/>
<dbReference type="InterPro" id="IPR032466">
    <property type="entry name" value="Metal_Hydrolase"/>
</dbReference>
<protein>
    <recommendedName>
        <fullName evidence="5">Adenosine deaminase domain-containing protein</fullName>
    </recommendedName>
</protein>
<evidence type="ECO:0000256" key="1">
    <source>
        <dbReference type="ARBA" id="ARBA00001947"/>
    </source>
</evidence>
<comment type="cofactor">
    <cofactor evidence="1">
        <name>Zn(2+)</name>
        <dbReference type="ChEBI" id="CHEBI:29105"/>
    </cofactor>
</comment>
<evidence type="ECO:0000256" key="3">
    <source>
        <dbReference type="ARBA" id="ARBA00022801"/>
    </source>
</evidence>
<organism evidence="6 7">
    <name type="scientific">Phialemonium thermophilum</name>
    <dbReference type="NCBI Taxonomy" id="223376"/>
    <lineage>
        <taxon>Eukaryota</taxon>
        <taxon>Fungi</taxon>
        <taxon>Dikarya</taxon>
        <taxon>Ascomycota</taxon>
        <taxon>Pezizomycotina</taxon>
        <taxon>Sordariomycetes</taxon>
        <taxon>Sordariomycetidae</taxon>
        <taxon>Cephalothecales</taxon>
        <taxon>Cephalothecaceae</taxon>
        <taxon>Phialemonium</taxon>
    </lineage>
</organism>
<dbReference type="InterPro" id="IPR006330">
    <property type="entry name" value="Ado/ade_deaminase"/>
</dbReference>
<dbReference type="SUPFAM" id="SSF51556">
    <property type="entry name" value="Metallo-dependent hydrolases"/>
    <property type="match status" value="1"/>
</dbReference>
<keyword evidence="2" id="KW-0479">Metal-binding</keyword>
<dbReference type="Proteomes" id="UP001586593">
    <property type="component" value="Unassembled WGS sequence"/>
</dbReference>
<dbReference type="PANTHER" id="PTHR11409">
    <property type="entry name" value="ADENOSINE DEAMINASE"/>
    <property type="match status" value="1"/>
</dbReference>
<keyword evidence="7" id="KW-1185">Reference proteome</keyword>
<dbReference type="EMBL" id="JAZHXJ010000191">
    <property type="protein sequence ID" value="KAL1869702.1"/>
    <property type="molecule type" value="Genomic_DNA"/>
</dbReference>
<dbReference type="InterPro" id="IPR001365">
    <property type="entry name" value="A_deaminase_dom"/>
</dbReference>
<keyword evidence="3" id="KW-0378">Hydrolase</keyword>
<evidence type="ECO:0000313" key="6">
    <source>
        <dbReference type="EMBL" id="KAL1869702.1"/>
    </source>
</evidence>
<feature type="compositionally biased region" description="Polar residues" evidence="4">
    <location>
        <begin position="10"/>
        <end position="20"/>
    </location>
</feature>